<proteinExistence type="predicted"/>
<evidence type="ECO:0000256" key="3">
    <source>
        <dbReference type="ARBA" id="ARBA00023163"/>
    </source>
</evidence>
<evidence type="ECO:0000313" key="6">
    <source>
        <dbReference type="EMBL" id="QBI19895.1"/>
    </source>
</evidence>
<keyword evidence="1" id="KW-0805">Transcription regulation</keyword>
<protein>
    <submittedName>
        <fullName evidence="6">TetR/AcrR family transcriptional regulator</fullName>
    </submittedName>
</protein>
<dbReference type="Proteomes" id="UP000291469">
    <property type="component" value="Chromosome"/>
</dbReference>
<dbReference type="Pfam" id="PF02909">
    <property type="entry name" value="TetR_C_1"/>
    <property type="match status" value="1"/>
</dbReference>
<dbReference type="Gene3D" id="1.10.10.60">
    <property type="entry name" value="Homeodomain-like"/>
    <property type="match status" value="1"/>
</dbReference>
<dbReference type="EMBL" id="CP036402">
    <property type="protein sequence ID" value="QBI19895.1"/>
    <property type="molecule type" value="Genomic_DNA"/>
</dbReference>
<dbReference type="InterPro" id="IPR004111">
    <property type="entry name" value="Repressor_TetR_C"/>
</dbReference>
<gene>
    <name evidence="6" type="ORF">ER308_10210</name>
</gene>
<dbReference type="KEGG" id="erz:ER308_10210"/>
<dbReference type="SUPFAM" id="SSF48498">
    <property type="entry name" value="Tetracyclin repressor-like, C-terminal domain"/>
    <property type="match status" value="1"/>
</dbReference>
<dbReference type="InterPro" id="IPR001647">
    <property type="entry name" value="HTH_TetR"/>
</dbReference>
<dbReference type="GO" id="GO:0000976">
    <property type="term" value="F:transcription cis-regulatory region binding"/>
    <property type="evidence" value="ECO:0007669"/>
    <property type="project" value="TreeGrafter"/>
</dbReference>
<dbReference type="InterPro" id="IPR009057">
    <property type="entry name" value="Homeodomain-like_sf"/>
</dbReference>
<dbReference type="OrthoDB" id="329481at2"/>
<dbReference type="AlphaFoldDB" id="A0A411YF85"/>
<dbReference type="Gene3D" id="1.10.357.10">
    <property type="entry name" value="Tetracycline Repressor, domain 2"/>
    <property type="match status" value="1"/>
</dbReference>
<keyword evidence="2 4" id="KW-0238">DNA-binding</keyword>
<name>A0A411YF85_9ACTN</name>
<keyword evidence="7" id="KW-1185">Reference proteome</keyword>
<feature type="DNA-binding region" description="H-T-H motif" evidence="4">
    <location>
        <begin position="17"/>
        <end position="36"/>
    </location>
</feature>
<dbReference type="PROSITE" id="PS50977">
    <property type="entry name" value="HTH_TETR_2"/>
    <property type="match status" value="1"/>
</dbReference>
<organism evidence="6 7">
    <name type="scientific">Egibacter rhizosphaerae</name>
    <dbReference type="NCBI Taxonomy" id="1670831"/>
    <lineage>
        <taxon>Bacteria</taxon>
        <taxon>Bacillati</taxon>
        <taxon>Actinomycetota</taxon>
        <taxon>Nitriliruptoria</taxon>
        <taxon>Egibacterales</taxon>
        <taxon>Egibacteraceae</taxon>
        <taxon>Egibacter</taxon>
    </lineage>
</organism>
<keyword evidence="3" id="KW-0804">Transcription</keyword>
<dbReference type="Pfam" id="PF00440">
    <property type="entry name" value="TetR_N"/>
    <property type="match status" value="1"/>
</dbReference>
<evidence type="ECO:0000256" key="4">
    <source>
        <dbReference type="PROSITE-ProRule" id="PRU00335"/>
    </source>
</evidence>
<dbReference type="RefSeq" id="WP_131154892.1">
    <property type="nucleotide sequence ID" value="NZ_CP036402.1"/>
</dbReference>
<evidence type="ECO:0000256" key="2">
    <source>
        <dbReference type="ARBA" id="ARBA00023125"/>
    </source>
</evidence>
<dbReference type="SUPFAM" id="SSF46689">
    <property type="entry name" value="Homeodomain-like"/>
    <property type="match status" value="1"/>
</dbReference>
<dbReference type="InterPro" id="IPR050109">
    <property type="entry name" value="HTH-type_TetR-like_transc_reg"/>
</dbReference>
<reference evidence="6 7" key="1">
    <citation type="submission" date="2019-01" db="EMBL/GenBank/DDBJ databases">
        <title>Egibacter rhizosphaerae EGI 80759T.</title>
        <authorList>
            <person name="Chen D.-D."/>
            <person name="Tian Y."/>
            <person name="Jiao J.-Y."/>
            <person name="Zhang X.-T."/>
            <person name="Zhang Y.-G."/>
            <person name="Zhang Y."/>
            <person name="Xiao M."/>
            <person name="Shu W.-S."/>
            <person name="Li W.-J."/>
        </authorList>
    </citation>
    <scope>NUCLEOTIDE SEQUENCE [LARGE SCALE GENOMIC DNA]</scope>
    <source>
        <strain evidence="6 7">EGI 80759</strain>
    </source>
</reference>
<evidence type="ECO:0000313" key="7">
    <source>
        <dbReference type="Proteomes" id="UP000291469"/>
    </source>
</evidence>
<feature type="domain" description="HTH tetR-type" evidence="5">
    <location>
        <begin position="1"/>
        <end position="54"/>
    </location>
</feature>
<dbReference type="PANTHER" id="PTHR30055">
    <property type="entry name" value="HTH-TYPE TRANSCRIPTIONAL REGULATOR RUTR"/>
    <property type="match status" value="1"/>
</dbReference>
<sequence>MEEAVRIADAEGLDAVSMRAVAKALDVGTMSLYRHVPGKDELLALMVDRVVGEAPRVGERPGGWRAKLEAYAWAEWQLAHAHPWVLAVPATYARPVAGPNMLAAYESVLHAADETGLPPRDVVRLVAAVGFLADGAARASVDSALAARRTGITNEEWWGAQEAVIGEVFDPERYPTFAALDEAGAFGSPDTDQYEDPIDYEGAFASALDALLDGVEARVQRR</sequence>
<dbReference type="PANTHER" id="PTHR30055:SF151">
    <property type="entry name" value="TRANSCRIPTIONAL REGULATORY PROTEIN"/>
    <property type="match status" value="1"/>
</dbReference>
<dbReference type="GO" id="GO:0045892">
    <property type="term" value="P:negative regulation of DNA-templated transcription"/>
    <property type="evidence" value="ECO:0007669"/>
    <property type="project" value="InterPro"/>
</dbReference>
<evidence type="ECO:0000259" key="5">
    <source>
        <dbReference type="PROSITE" id="PS50977"/>
    </source>
</evidence>
<dbReference type="InterPro" id="IPR036271">
    <property type="entry name" value="Tet_transcr_reg_TetR-rel_C_sf"/>
</dbReference>
<dbReference type="GO" id="GO:0003700">
    <property type="term" value="F:DNA-binding transcription factor activity"/>
    <property type="evidence" value="ECO:0007669"/>
    <property type="project" value="TreeGrafter"/>
</dbReference>
<evidence type="ECO:0000256" key="1">
    <source>
        <dbReference type="ARBA" id="ARBA00023015"/>
    </source>
</evidence>
<accession>A0A411YF85</accession>